<dbReference type="AlphaFoldDB" id="A0A9W9QVE7"/>
<accession>A0A9W9QVE7</accession>
<evidence type="ECO:0000256" key="1">
    <source>
        <dbReference type="SAM" id="MobiDB-lite"/>
    </source>
</evidence>
<evidence type="ECO:0000313" key="3">
    <source>
        <dbReference type="Proteomes" id="UP001147695"/>
    </source>
</evidence>
<dbReference type="Proteomes" id="UP001147695">
    <property type="component" value="Unassembled WGS sequence"/>
</dbReference>
<evidence type="ECO:0000313" key="2">
    <source>
        <dbReference type="EMBL" id="KAJ5345148.1"/>
    </source>
</evidence>
<organism evidence="2 3">
    <name type="scientific">Penicillium brevicompactum</name>
    <dbReference type="NCBI Taxonomy" id="5074"/>
    <lineage>
        <taxon>Eukaryota</taxon>
        <taxon>Fungi</taxon>
        <taxon>Dikarya</taxon>
        <taxon>Ascomycota</taxon>
        <taxon>Pezizomycotina</taxon>
        <taxon>Eurotiomycetes</taxon>
        <taxon>Eurotiomycetidae</taxon>
        <taxon>Eurotiales</taxon>
        <taxon>Aspergillaceae</taxon>
        <taxon>Penicillium</taxon>
    </lineage>
</organism>
<gene>
    <name evidence="2" type="ORF">N7452_003152</name>
</gene>
<feature type="compositionally biased region" description="Basic and acidic residues" evidence="1">
    <location>
        <begin position="78"/>
        <end position="115"/>
    </location>
</feature>
<feature type="region of interest" description="Disordered" evidence="1">
    <location>
        <begin position="34"/>
        <end position="132"/>
    </location>
</feature>
<proteinExistence type="predicted"/>
<name>A0A9W9QVE7_PENBR</name>
<reference evidence="2" key="1">
    <citation type="submission" date="2022-12" db="EMBL/GenBank/DDBJ databases">
        <authorList>
            <person name="Petersen C."/>
        </authorList>
    </citation>
    <scope>NUCLEOTIDE SEQUENCE</scope>
    <source>
        <strain evidence="2">IBT 35673</strain>
    </source>
</reference>
<sequence length="132" mass="14341">MFLFSGSRIMTSPLAKLCRSASTLNVGPTRSVATVLPHRPHPNPGNFANRSHDELSAMGHKGGKKGGKARGGGSQGHQTDKNHRLIWSEDMAKASRRKAAEHEESELEAKQRGRSSEPSIVPPGFEEWKTCA</sequence>
<dbReference type="EMBL" id="JAPZBQ010000002">
    <property type="protein sequence ID" value="KAJ5345148.1"/>
    <property type="molecule type" value="Genomic_DNA"/>
</dbReference>
<comment type="caution">
    <text evidence="2">The sequence shown here is derived from an EMBL/GenBank/DDBJ whole genome shotgun (WGS) entry which is preliminary data.</text>
</comment>
<protein>
    <submittedName>
        <fullName evidence="2">Uncharacterized protein</fullName>
    </submittedName>
</protein>
<reference evidence="2" key="2">
    <citation type="journal article" date="2023" name="IMA Fungus">
        <title>Comparative genomic study of the Penicillium genus elucidates a diverse pangenome and 15 lateral gene transfer events.</title>
        <authorList>
            <person name="Petersen C."/>
            <person name="Sorensen T."/>
            <person name="Nielsen M.R."/>
            <person name="Sondergaard T.E."/>
            <person name="Sorensen J.L."/>
            <person name="Fitzpatrick D.A."/>
            <person name="Frisvad J.C."/>
            <person name="Nielsen K.L."/>
        </authorList>
    </citation>
    <scope>NUCLEOTIDE SEQUENCE</scope>
    <source>
        <strain evidence="2">IBT 35673</strain>
    </source>
</reference>